<comment type="caution">
    <text evidence="9">The sequence shown here is derived from an EMBL/GenBank/DDBJ whole genome shotgun (WGS) entry which is preliminary data.</text>
</comment>
<evidence type="ECO:0000256" key="7">
    <source>
        <dbReference type="ARBA" id="ARBA00024033"/>
    </source>
</evidence>
<dbReference type="GO" id="GO:0005886">
    <property type="term" value="C:plasma membrane"/>
    <property type="evidence" value="ECO:0007669"/>
    <property type="project" value="UniProtKB-SubCell"/>
</dbReference>
<evidence type="ECO:0000256" key="3">
    <source>
        <dbReference type="ARBA" id="ARBA00022679"/>
    </source>
</evidence>
<sequence>MTASPQTQEGGGTRQEAGSHGKARRVVLGWLATAGGAAAVVLALLWLYAWYAPAMNDFEVYYYGGTKVLQAGEAGISELYAPRDGLPFTYPPFAALLFAGLAAMGQGQSGQLFIWAALGGAGVVSAWLARHYFGMTRWRDAFADWRFRTVALAGTGAIVLLGPWRDTFVFGQINIILMGLILADFALHGKSRAGEIRWPAGLLIGIAAGIKLTPLAFGLYFLVRRDFKALGWMAAGFLGSIAVAWAALPHASVTFWTEILPNTGRIGDPGYVDNLSLKGLLLHAGLPDSGFTSLLWLVLALALAGLTALVIRWAVAVEENFVAVSATAVLMLLVSPVSWSHHWVWIAVALPSMAFAMHRVPSKTGLMRLAGWTVVAASAVAFYLAPKDLAMAAGAEVWGVNPQAQWPLMVSSLGVLCGVALLVYWAAAYRPSRTGLRRQT</sequence>
<keyword evidence="2" id="KW-1003">Cell membrane</keyword>
<dbReference type="EMBL" id="QLNP01000098">
    <property type="protein sequence ID" value="RAM35949.1"/>
    <property type="molecule type" value="Genomic_DNA"/>
</dbReference>
<feature type="transmembrane region" description="Helical" evidence="8">
    <location>
        <begin position="112"/>
        <end position="133"/>
    </location>
</feature>
<protein>
    <submittedName>
        <fullName evidence="9">Mannosyltransferase</fullName>
    </submittedName>
</protein>
<feature type="transmembrane region" description="Helical" evidence="8">
    <location>
        <begin position="229"/>
        <end position="248"/>
    </location>
</feature>
<feature type="transmembrane region" description="Helical" evidence="8">
    <location>
        <begin position="321"/>
        <end position="337"/>
    </location>
</feature>
<dbReference type="Pfam" id="PF09594">
    <property type="entry name" value="GT87"/>
    <property type="match status" value="1"/>
</dbReference>
<dbReference type="InterPro" id="IPR018584">
    <property type="entry name" value="GT87"/>
</dbReference>
<feature type="transmembrane region" description="Helical" evidence="8">
    <location>
        <begin position="369"/>
        <end position="386"/>
    </location>
</feature>
<feature type="transmembrane region" description="Helical" evidence="8">
    <location>
        <begin position="145"/>
        <end position="162"/>
    </location>
</feature>
<keyword evidence="5 8" id="KW-1133">Transmembrane helix</keyword>
<evidence type="ECO:0000313" key="10">
    <source>
        <dbReference type="Proteomes" id="UP000249166"/>
    </source>
</evidence>
<accession>A0A328HBR4</accession>
<dbReference type="OrthoDB" id="9774600at2"/>
<organism evidence="9 10">
    <name type="scientific">Arthrobacter globiformis</name>
    <dbReference type="NCBI Taxonomy" id="1665"/>
    <lineage>
        <taxon>Bacteria</taxon>
        <taxon>Bacillati</taxon>
        <taxon>Actinomycetota</taxon>
        <taxon>Actinomycetes</taxon>
        <taxon>Micrococcales</taxon>
        <taxon>Micrococcaceae</taxon>
        <taxon>Arthrobacter</taxon>
    </lineage>
</organism>
<evidence type="ECO:0000256" key="5">
    <source>
        <dbReference type="ARBA" id="ARBA00022989"/>
    </source>
</evidence>
<evidence type="ECO:0000256" key="2">
    <source>
        <dbReference type="ARBA" id="ARBA00022475"/>
    </source>
</evidence>
<keyword evidence="6 8" id="KW-0472">Membrane</keyword>
<reference evidence="9 10" key="1">
    <citation type="submission" date="2018-04" db="EMBL/GenBank/DDBJ databases">
        <title>Bacteria isolated from cave deposits of Manipur.</title>
        <authorList>
            <person name="Sahoo D."/>
            <person name="Sarangthem I."/>
            <person name="Nandeibam J."/>
        </authorList>
    </citation>
    <scope>NUCLEOTIDE SEQUENCE [LARGE SCALE GENOMIC DNA]</scope>
    <source>
        <strain evidence="10">mrc11</strain>
    </source>
</reference>
<evidence type="ECO:0000313" key="9">
    <source>
        <dbReference type="EMBL" id="RAM35949.1"/>
    </source>
</evidence>
<keyword evidence="9" id="KW-0328">Glycosyltransferase</keyword>
<dbReference type="GO" id="GO:0016758">
    <property type="term" value="F:hexosyltransferase activity"/>
    <property type="evidence" value="ECO:0007669"/>
    <property type="project" value="InterPro"/>
</dbReference>
<keyword evidence="4 8" id="KW-0812">Transmembrane</keyword>
<evidence type="ECO:0000256" key="6">
    <source>
        <dbReference type="ARBA" id="ARBA00023136"/>
    </source>
</evidence>
<evidence type="ECO:0000256" key="8">
    <source>
        <dbReference type="SAM" id="Phobius"/>
    </source>
</evidence>
<name>A0A328HBR4_ARTGO</name>
<feature type="transmembrane region" description="Helical" evidence="8">
    <location>
        <begin position="27"/>
        <end position="51"/>
    </location>
</feature>
<feature type="transmembrane region" description="Helical" evidence="8">
    <location>
        <begin position="406"/>
        <end position="429"/>
    </location>
</feature>
<feature type="transmembrane region" description="Helical" evidence="8">
    <location>
        <begin position="343"/>
        <end position="360"/>
    </location>
</feature>
<feature type="transmembrane region" description="Helical" evidence="8">
    <location>
        <begin position="200"/>
        <end position="222"/>
    </location>
</feature>
<evidence type="ECO:0000256" key="4">
    <source>
        <dbReference type="ARBA" id="ARBA00022692"/>
    </source>
</evidence>
<feature type="transmembrane region" description="Helical" evidence="8">
    <location>
        <begin position="88"/>
        <end position="105"/>
    </location>
</feature>
<dbReference type="RefSeq" id="WP_111905127.1">
    <property type="nucleotide sequence ID" value="NZ_QLNP01000098.1"/>
</dbReference>
<comment type="subcellular location">
    <subcellularLocation>
        <location evidence="1">Cell membrane</location>
        <topology evidence="1">Multi-pass membrane protein</topology>
    </subcellularLocation>
</comment>
<proteinExistence type="inferred from homology"/>
<keyword evidence="3 9" id="KW-0808">Transferase</keyword>
<feature type="transmembrane region" description="Helical" evidence="8">
    <location>
        <begin position="294"/>
        <end position="314"/>
    </location>
</feature>
<dbReference type="AlphaFoldDB" id="A0A328HBR4"/>
<feature type="transmembrane region" description="Helical" evidence="8">
    <location>
        <begin position="169"/>
        <end position="188"/>
    </location>
</feature>
<dbReference type="Proteomes" id="UP000249166">
    <property type="component" value="Unassembled WGS sequence"/>
</dbReference>
<comment type="similarity">
    <text evidence="7">Belongs to the glycosyltransferase 87 family.</text>
</comment>
<evidence type="ECO:0000256" key="1">
    <source>
        <dbReference type="ARBA" id="ARBA00004651"/>
    </source>
</evidence>
<gene>
    <name evidence="9" type="ORF">DBZ45_17505</name>
</gene>